<dbReference type="PANTHER" id="PTHR34047">
    <property type="entry name" value="NUCLEAR INTRON MATURASE 1, MITOCHONDRIAL-RELATED"/>
    <property type="match status" value="1"/>
</dbReference>
<dbReference type="InterPro" id="IPR000477">
    <property type="entry name" value="RT_dom"/>
</dbReference>
<dbReference type="Pfam" id="PF21368">
    <property type="entry name" value="AI2M-like_HNH"/>
    <property type="match status" value="1"/>
</dbReference>
<dbReference type="Pfam" id="PF00078">
    <property type="entry name" value="RVT_1"/>
    <property type="match status" value="1"/>
</dbReference>
<dbReference type="GO" id="GO:0003964">
    <property type="term" value="F:RNA-directed DNA polymerase activity"/>
    <property type="evidence" value="ECO:0007669"/>
    <property type="project" value="UniProtKB-KW"/>
</dbReference>
<organism evidence="2 3">
    <name type="scientific">Mediterraneibacter gnavus</name>
    <name type="common">Ruminococcus gnavus</name>
    <dbReference type="NCBI Taxonomy" id="33038"/>
    <lineage>
        <taxon>Bacteria</taxon>
        <taxon>Bacillati</taxon>
        <taxon>Bacillota</taxon>
        <taxon>Clostridia</taxon>
        <taxon>Lachnospirales</taxon>
        <taxon>Lachnospiraceae</taxon>
        <taxon>Mediterraneibacter</taxon>
    </lineage>
</organism>
<reference evidence="2 3" key="1">
    <citation type="submission" date="2018-08" db="EMBL/GenBank/DDBJ databases">
        <title>A genome reference for cultivated species of the human gut microbiota.</title>
        <authorList>
            <person name="Zou Y."/>
            <person name="Xue W."/>
            <person name="Luo G."/>
        </authorList>
    </citation>
    <scope>NUCLEOTIDE SEQUENCE [LARGE SCALE GENOMIC DNA]</scope>
    <source>
        <strain evidence="2 3">AF33-12</strain>
    </source>
</reference>
<dbReference type="GO" id="GO:0006397">
    <property type="term" value="P:mRNA processing"/>
    <property type="evidence" value="ECO:0007669"/>
    <property type="project" value="InterPro"/>
</dbReference>
<evidence type="ECO:0000259" key="1">
    <source>
        <dbReference type="PROSITE" id="PS50878"/>
    </source>
</evidence>
<name>A0A415RVP1_MEDGN</name>
<dbReference type="InterPro" id="IPR049030">
    <property type="entry name" value="AI2M-like_HNH"/>
</dbReference>
<dbReference type="PROSITE" id="PS50878">
    <property type="entry name" value="RT_POL"/>
    <property type="match status" value="1"/>
</dbReference>
<dbReference type="Pfam" id="PF01348">
    <property type="entry name" value="Intron_maturas2"/>
    <property type="match status" value="1"/>
</dbReference>
<keyword evidence="2" id="KW-0808">Transferase</keyword>
<gene>
    <name evidence="2" type="ORF">DWZ50_20550</name>
</gene>
<comment type="caution">
    <text evidence="2">The sequence shown here is derived from an EMBL/GenBank/DDBJ whole genome shotgun (WGS) entry which is preliminary data.</text>
</comment>
<sequence>MTFTWRRGAAYLLIRYERTVREALRNPIQVLSSLTEKSKNESYRFQRLYRNLYNPEFYWLAYKNIYANTGSMTAGADGTTIDGMSDERIQRIIESMRDKSYLPKPARREYIAKKNSNKKRPLGIQSGNDKLVQEVVKMILESIYEPVFKKTSHGFRPNKSCQTALYQIQKTFTGTNWFVEGDIHACFDSFNHHTIIRLLRKRIADEMFLQLIWKFLKAGYMEQWTYNRTYSGVPQGSGVSPVLANVYLHELDKFMEEYAQKYNRGKKKQMNSDYKKVVKKASYYRCMGKKKWADLSPEERWERNKHLKMLEKQTRQLTPTEPLDETYKRIQYTRYADDFIIGVIGSKADAEQMKADVGRFLREELDLEMSETKTKVTHTGDRARFLGYDITVSRSQDLKKSAGGYKIRSNAGVVKLLVPREKWVGKLLEYHAIKIKINENGKERFVALHRGKLVNQSDIEILARYNAEVRGLYNYYAIANDSFKIGRFANLMKYSMYKTFACKYKTNVHEIKRRYCVGGLFTIAYDTRAGRKITTFYRDGFKRKESATKFDNVSELPQFSKYAKTNTLKQRVERHTCELCGKDCRNLEIHQVKKLKDLKGNAEWVLLMRKRRRKTLVVCPECHKLIHS</sequence>
<dbReference type="InterPro" id="IPR043502">
    <property type="entry name" value="DNA/RNA_pol_sf"/>
</dbReference>
<evidence type="ECO:0000313" key="2">
    <source>
        <dbReference type="EMBL" id="RHM66321.1"/>
    </source>
</evidence>
<dbReference type="CDD" id="cd01651">
    <property type="entry name" value="RT_G2_intron"/>
    <property type="match status" value="1"/>
</dbReference>
<protein>
    <submittedName>
        <fullName evidence="2">Group II intron reverse transcriptase/maturase</fullName>
    </submittedName>
</protein>
<accession>A0A415RVP1</accession>
<evidence type="ECO:0000313" key="3">
    <source>
        <dbReference type="Proteomes" id="UP000285610"/>
    </source>
</evidence>
<keyword evidence="2" id="KW-0548">Nucleotidyltransferase</keyword>
<dbReference type="Proteomes" id="UP000285610">
    <property type="component" value="Unassembled WGS sequence"/>
</dbReference>
<dbReference type="AlphaFoldDB" id="A0A415RVP1"/>
<feature type="domain" description="Reverse transcriptase" evidence="1">
    <location>
        <begin position="92"/>
        <end position="390"/>
    </location>
</feature>
<dbReference type="InterPro" id="IPR051083">
    <property type="entry name" value="GrpII_Intron_Splice-Mob/Def"/>
</dbReference>
<dbReference type="PANTHER" id="PTHR34047:SF8">
    <property type="entry name" value="PROTEIN YKFC"/>
    <property type="match status" value="1"/>
</dbReference>
<proteinExistence type="predicted"/>
<keyword evidence="2" id="KW-0695">RNA-directed DNA polymerase</keyword>
<dbReference type="SUPFAM" id="SSF56672">
    <property type="entry name" value="DNA/RNA polymerases"/>
    <property type="match status" value="1"/>
</dbReference>
<dbReference type="EMBL" id="QRQE01000136">
    <property type="protein sequence ID" value="RHM66321.1"/>
    <property type="molecule type" value="Genomic_DNA"/>
</dbReference>
<dbReference type="InterPro" id="IPR024937">
    <property type="entry name" value="Domain_X"/>
</dbReference>